<dbReference type="GO" id="GO:0005634">
    <property type="term" value="C:nucleus"/>
    <property type="evidence" value="ECO:0007669"/>
    <property type="project" value="UniProtKB-SubCell"/>
</dbReference>
<organism evidence="10 11">
    <name type="scientific">[Torrubiella] hemipterigena</name>
    <dbReference type="NCBI Taxonomy" id="1531966"/>
    <lineage>
        <taxon>Eukaryota</taxon>
        <taxon>Fungi</taxon>
        <taxon>Dikarya</taxon>
        <taxon>Ascomycota</taxon>
        <taxon>Pezizomycotina</taxon>
        <taxon>Sordariomycetes</taxon>
        <taxon>Hypocreomycetidae</taxon>
        <taxon>Hypocreales</taxon>
        <taxon>Clavicipitaceae</taxon>
        <taxon>Clavicipitaceae incertae sedis</taxon>
        <taxon>'Torrubiella' clade</taxon>
    </lineage>
</organism>
<evidence type="ECO:0000256" key="7">
    <source>
        <dbReference type="PROSITE-ProRule" id="PRU00042"/>
    </source>
</evidence>
<feature type="compositionally biased region" description="Pro residues" evidence="8">
    <location>
        <begin position="141"/>
        <end position="152"/>
    </location>
</feature>
<dbReference type="SMART" id="SM00355">
    <property type="entry name" value="ZnF_C2H2"/>
    <property type="match status" value="2"/>
</dbReference>
<dbReference type="SUPFAM" id="SSF57667">
    <property type="entry name" value="beta-beta-alpha zinc fingers"/>
    <property type="match status" value="1"/>
</dbReference>
<feature type="region of interest" description="Disordered" evidence="8">
    <location>
        <begin position="74"/>
        <end position="152"/>
    </location>
</feature>
<dbReference type="HOGENOM" id="CLU_012538_3_0_1"/>
<name>A0A0A1TPS6_9HYPO</name>
<evidence type="ECO:0000256" key="8">
    <source>
        <dbReference type="SAM" id="MobiDB-lite"/>
    </source>
</evidence>
<protein>
    <recommendedName>
        <fullName evidence="9">C2H2-type domain-containing protein</fullName>
    </recommendedName>
</protein>
<comment type="subcellular location">
    <subcellularLocation>
        <location evidence="1">Nucleus</location>
    </subcellularLocation>
</comment>
<dbReference type="GO" id="GO:0000978">
    <property type="term" value="F:RNA polymerase II cis-regulatory region sequence-specific DNA binding"/>
    <property type="evidence" value="ECO:0007669"/>
    <property type="project" value="InterPro"/>
</dbReference>
<feature type="domain" description="C2H2-type" evidence="9">
    <location>
        <begin position="11"/>
        <end position="38"/>
    </location>
</feature>
<evidence type="ECO:0000313" key="10">
    <source>
        <dbReference type="EMBL" id="CEJ92862.1"/>
    </source>
</evidence>
<dbReference type="PROSITE" id="PS00028">
    <property type="entry name" value="ZINC_FINGER_C2H2_1"/>
    <property type="match status" value="1"/>
</dbReference>
<dbReference type="Proteomes" id="UP000039046">
    <property type="component" value="Unassembled WGS sequence"/>
</dbReference>
<accession>A0A0A1TPS6</accession>
<dbReference type="AlphaFoldDB" id="A0A0A1TPS6"/>
<reference evidence="10 11" key="1">
    <citation type="journal article" date="2015" name="Genome Announc.">
        <title>Draft Genome Sequence and Gene Annotation of the Entomopathogenic Fungus Verticillium hemipterigenum.</title>
        <authorList>
            <person name="Horn F."/>
            <person name="Habel A."/>
            <person name="Scharf D.H."/>
            <person name="Dworschak J."/>
            <person name="Brakhage A.A."/>
            <person name="Guthke R."/>
            <person name="Hertweck C."/>
            <person name="Linde J."/>
        </authorList>
    </citation>
    <scope>NUCLEOTIDE SEQUENCE [LARGE SCALE GENOMIC DNA]</scope>
</reference>
<proteinExistence type="predicted"/>
<evidence type="ECO:0000256" key="1">
    <source>
        <dbReference type="ARBA" id="ARBA00004123"/>
    </source>
</evidence>
<dbReference type="PANTHER" id="PTHR40626:SF1">
    <property type="entry name" value="TRANSCRIPTION FACTOR WITH C2H2 AND ZN(2)-CYS(6) DNA BINDING DOMAIN (EUROFUNG)"/>
    <property type="match status" value="1"/>
</dbReference>
<keyword evidence="6" id="KW-0539">Nucleus</keyword>
<feature type="compositionally biased region" description="Polar residues" evidence="8">
    <location>
        <begin position="116"/>
        <end position="130"/>
    </location>
</feature>
<evidence type="ECO:0000256" key="5">
    <source>
        <dbReference type="ARBA" id="ARBA00022833"/>
    </source>
</evidence>
<dbReference type="GO" id="GO:0000981">
    <property type="term" value="F:DNA-binding transcription factor activity, RNA polymerase II-specific"/>
    <property type="evidence" value="ECO:0007669"/>
    <property type="project" value="InterPro"/>
</dbReference>
<gene>
    <name evidence="10" type="ORF">VHEMI08490</name>
</gene>
<evidence type="ECO:0000256" key="6">
    <source>
        <dbReference type="ARBA" id="ARBA00023242"/>
    </source>
</evidence>
<dbReference type="PANTHER" id="PTHR40626">
    <property type="entry name" value="MIP31509P"/>
    <property type="match status" value="1"/>
</dbReference>
<evidence type="ECO:0000259" key="9">
    <source>
        <dbReference type="PROSITE" id="PS50157"/>
    </source>
</evidence>
<dbReference type="InterPro" id="IPR036236">
    <property type="entry name" value="Znf_C2H2_sf"/>
</dbReference>
<dbReference type="InterPro" id="IPR013087">
    <property type="entry name" value="Znf_C2H2_type"/>
</dbReference>
<dbReference type="STRING" id="1531966.A0A0A1TPS6"/>
<keyword evidence="4 7" id="KW-0863">Zinc-finger</keyword>
<dbReference type="OrthoDB" id="3945418at2759"/>
<keyword evidence="2" id="KW-0479">Metal-binding</keyword>
<keyword evidence="5" id="KW-0862">Zinc</keyword>
<dbReference type="EMBL" id="CDHN01000005">
    <property type="protein sequence ID" value="CEJ92862.1"/>
    <property type="molecule type" value="Genomic_DNA"/>
</dbReference>
<evidence type="ECO:0000256" key="2">
    <source>
        <dbReference type="ARBA" id="ARBA00022723"/>
    </source>
</evidence>
<keyword evidence="3" id="KW-0677">Repeat</keyword>
<evidence type="ECO:0000256" key="3">
    <source>
        <dbReference type="ARBA" id="ARBA00022737"/>
    </source>
</evidence>
<sequence>MSTRAQSAKEWVCPTCGKEFHHNTHWRRHQANHNNPNRFQCSQCSKTFARGDVYKKHIIRCAKHHGSSTLATCAKQQTTADVARRSRPSKPSEAPKLGPPLSSMTFLSGLLDPSKPTIQHYLNSTNNGGNFNDDAPDEPDPSLPHKPPHPTPLAMPNFNEFRDLFPPCVDSMLDDIIDSFDPKQNSDLLSPTRRSPIPIFSDDVGFDMLTRMSDDIVRELHAFHRTLPETDDKNFDVHQARVVLCADHLRAFCATFFRISIIYVPIIHYATFGMSDTSMILVLAVAITGAFRSTPINHALLARGYGELVDKYILSKLEQLIASEQHLTPQGLQVLQAALLVQHRLNMDSAFLKSRLQTIPILIRALRHFKLHELQYQPGLDWQQFITNETIIRVGTGIIAASWNHSWMFYYPPQVSIGEVTCSFLHSDKLWNALDSTSYILMREALGQSTVAPSQYSKLTTSVKYLVDELMADEFIDIDDISFDVLPVEYLYTAALALLTSSITACQMEIVEAAAPQLLRALGRWQLLWEKVMAPLSASQISKIGLAKHSNDYCIIARALLQAQLQQVKHPYFDSIGHGSPHVLYDLMKDLSTSASFIYYSE</sequence>
<dbReference type="GO" id="GO:0000785">
    <property type="term" value="C:chromatin"/>
    <property type="evidence" value="ECO:0007669"/>
    <property type="project" value="TreeGrafter"/>
</dbReference>
<dbReference type="Gene3D" id="3.30.160.60">
    <property type="entry name" value="Classic Zinc Finger"/>
    <property type="match status" value="1"/>
</dbReference>
<dbReference type="GO" id="GO:0008270">
    <property type="term" value="F:zinc ion binding"/>
    <property type="evidence" value="ECO:0007669"/>
    <property type="project" value="UniProtKB-KW"/>
</dbReference>
<dbReference type="InterPro" id="IPR051059">
    <property type="entry name" value="VerF-like"/>
</dbReference>
<dbReference type="PROSITE" id="PS50157">
    <property type="entry name" value="ZINC_FINGER_C2H2_2"/>
    <property type="match status" value="2"/>
</dbReference>
<evidence type="ECO:0000256" key="4">
    <source>
        <dbReference type="ARBA" id="ARBA00022771"/>
    </source>
</evidence>
<feature type="domain" description="C2H2-type" evidence="9">
    <location>
        <begin position="39"/>
        <end position="69"/>
    </location>
</feature>
<evidence type="ECO:0000313" key="11">
    <source>
        <dbReference type="Proteomes" id="UP000039046"/>
    </source>
</evidence>
<keyword evidence="11" id="KW-1185">Reference proteome</keyword>